<proteinExistence type="predicted"/>
<dbReference type="Proteomes" id="UP001165960">
    <property type="component" value="Unassembled WGS sequence"/>
</dbReference>
<reference evidence="1" key="1">
    <citation type="submission" date="2022-04" db="EMBL/GenBank/DDBJ databases">
        <title>Genome of the entomopathogenic fungus Entomophthora muscae.</title>
        <authorList>
            <person name="Elya C."/>
            <person name="Lovett B.R."/>
            <person name="Lee E."/>
            <person name="Macias A.M."/>
            <person name="Hajek A.E."/>
            <person name="De Bivort B.L."/>
            <person name="Kasson M.T."/>
            <person name="De Fine Licht H.H."/>
            <person name="Stajich J.E."/>
        </authorList>
    </citation>
    <scope>NUCLEOTIDE SEQUENCE</scope>
    <source>
        <strain evidence="1">Berkeley</strain>
    </source>
</reference>
<organism evidence="1 2">
    <name type="scientific">Entomophthora muscae</name>
    <dbReference type="NCBI Taxonomy" id="34485"/>
    <lineage>
        <taxon>Eukaryota</taxon>
        <taxon>Fungi</taxon>
        <taxon>Fungi incertae sedis</taxon>
        <taxon>Zoopagomycota</taxon>
        <taxon>Entomophthoromycotina</taxon>
        <taxon>Entomophthoromycetes</taxon>
        <taxon>Entomophthorales</taxon>
        <taxon>Entomophthoraceae</taxon>
        <taxon>Entomophthora</taxon>
    </lineage>
</organism>
<comment type="caution">
    <text evidence="1">The sequence shown here is derived from an EMBL/GenBank/DDBJ whole genome shotgun (WGS) entry which is preliminary data.</text>
</comment>
<dbReference type="EMBL" id="QTSX02002165">
    <property type="protein sequence ID" value="KAJ9078071.1"/>
    <property type="molecule type" value="Genomic_DNA"/>
</dbReference>
<keyword evidence="2" id="KW-1185">Reference proteome</keyword>
<accession>A0ACC2TUN0</accession>
<protein>
    <submittedName>
        <fullName evidence="1">Uncharacterized protein</fullName>
    </submittedName>
</protein>
<evidence type="ECO:0000313" key="1">
    <source>
        <dbReference type="EMBL" id="KAJ9078071.1"/>
    </source>
</evidence>
<sequence>MKFHTTALISLVALQAAALPSGTSSSKADSKPAAQSSLYSVPIVRREIFHDVKKEAGKIYKKPSTFDKIVNTADKYGEKSFNKVVDFTTDTAKGVKRKYQDAKNHPNPVEDMTKLEKNTVSNLLPKMLFKSCLI</sequence>
<gene>
    <name evidence="1" type="ORF">DSO57_1010675</name>
</gene>
<evidence type="ECO:0000313" key="2">
    <source>
        <dbReference type="Proteomes" id="UP001165960"/>
    </source>
</evidence>
<name>A0ACC2TUN0_9FUNG</name>